<organism evidence="15 16">
    <name type="scientific">Marinicrinis lubricantis</name>
    <dbReference type="NCBI Taxonomy" id="2086470"/>
    <lineage>
        <taxon>Bacteria</taxon>
        <taxon>Bacillati</taxon>
        <taxon>Bacillota</taxon>
        <taxon>Bacilli</taxon>
        <taxon>Bacillales</taxon>
        <taxon>Paenibacillaceae</taxon>
    </lineage>
</organism>
<keyword evidence="9" id="KW-0067">ATP-binding</keyword>
<evidence type="ECO:0000313" key="15">
    <source>
        <dbReference type="EMBL" id="MFC5987322.1"/>
    </source>
</evidence>
<protein>
    <recommendedName>
        <fullName evidence="3">histidine kinase</fullName>
        <ecNumber evidence="3">2.7.13.3</ecNumber>
    </recommendedName>
</protein>
<keyword evidence="10" id="KW-0902">Two-component regulatory system</keyword>
<dbReference type="PRINTS" id="PR00344">
    <property type="entry name" value="BCTRLSENSOR"/>
</dbReference>
<feature type="domain" description="HAMP" evidence="14">
    <location>
        <begin position="306"/>
        <end position="362"/>
    </location>
</feature>
<evidence type="ECO:0000259" key="14">
    <source>
        <dbReference type="PROSITE" id="PS50885"/>
    </source>
</evidence>
<name>A0ABW1IQE1_9BACL</name>
<keyword evidence="8 15" id="KW-0418">Kinase</keyword>
<dbReference type="InterPro" id="IPR036890">
    <property type="entry name" value="HATPase_C_sf"/>
</dbReference>
<proteinExistence type="predicted"/>
<dbReference type="Proteomes" id="UP001596250">
    <property type="component" value="Unassembled WGS sequence"/>
</dbReference>
<keyword evidence="7" id="KW-0547">Nucleotide-binding</keyword>
<dbReference type="PANTHER" id="PTHR34220">
    <property type="entry name" value="SENSOR HISTIDINE KINASE YPDA"/>
    <property type="match status" value="1"/>
</dbReference>
<keyword evidence="5" id="KW-0597">Phosphoprotein</keyword>
<dbReference type="Gene3D" id="3.30.565.10">
    <property type="entry name" value="Histidine kinase-like ATPase, C-terminal domain"/>
    <property type="match status" value="1"/>
</dbReference>
<reference evidence="16" key="1">
    <citation type="journal article" date="2019" name="Int. J. Syst. Evol. Microbiol.">
        <title>The Global Catalogue of Microorganisms (GCM) 10K type strain sequencing project: providing services to taxonomists for standard genome sequencing and annotation.</title>
        <authorList>
            <consortium name="The Broad Institute Genomics Platform"/>
            <consortium name="The Broad Institute Genome Sequencing Center for Infectious Disease"/>
            <person name="Wu L."/>
            <person name="Ma J."/>
        </authorList>
    </citation>
    <scope>NUCLEOTIDE SEQUENCE [LARGE SCALE GENOMIC DNA]</scope>
    <source>
        <strain evidence="16">CCM 8749</strain>
    </source>
</reference>
<keyword evidence="4" id="KW-1003">Cell membrane</keyword>
<evidence type="ECO:0000256" key="5">
    <source>
        <dbReference type="ARBA" id="ARBA00022553"/>
    </source>
</evidence>
<evidence type="ECO:0000259" key="13">
    <source>
        <dbReference type="PROSITE" id="PS50109"/>
    </source>
</evidence>
<evidence type="ECO:0000256" key="1">
    <source>
        <dbReference type="ARBA" id="ARBA00000085"/>
    </source>
</evidence>
<dbReference type="Gene3D" id="6.10.340.10">
    <property type="match status" value="1"/>
</dbReference>
<dbReference type="PROSITE" id="PS50885">
    <property type="entry name" value="HAMP"/>
    <property type="match status" value="1"/>
</dbReference>
<accession>A0ABW1IQE1</accession>
<dbReference type="InterPro" id="IPR050640">
    <property type="entry name" value="Bact_2-comp_sensor_kinase"/>
</dbReference>
<feature type="domain" description="Histidine kinase" evidence="13">
    <location>
        <begin position="473"/>
        <end position="575"/>
    </location>
</feature>
<keyword evidence="11 12" id="KW-0472">Membrane</keyword>
<evidence type="ECO:0000256" key="6">
    <source>
        <dbReference type="ARBA" id="ARBA00022679"/>
    </source>
</evidence>
<evidence type="ECO:0000313" key="16">
    <source>
        <dbReference type="Proteomes" id="UP001596250"/>
    </source>
</evidence>
<dbReference type="InterPro" id="IPR003594">
    <property type="entry name" value="HATPase_dom"/>
</dbReference>
<keyword evidence="12" id="KW-1133">Transmembrane helix</keyword>
<dbReference type="InterPro" id="IPR003660">
    <property type="entry name" value="HAMP_dom"/>
</dbReference>
<feature type="transmembrane region" description="Helical" evidence="12">
    <location>
        <begin position="281"/>
        <end position="300"/>
    </location>
</feature>
<dbReference type="RefSeq" id="WP_379894681.1">
    <property type="nucleotide sequence ID" value="NZ_CBCSCT010000045.1"/>
</dbReference>
<feature type="transmembrane region" description="Helical" evidence="12">
    <location>
        <begin position="16"/>
        <end position="38"/>
    </location>
</feature>
<evidence type="ECO:0000256" key="9">
    <source>
        <dbReference type="ARBA" id="ARBA00022840"/>
    </source>
</evidence>
<dbReference type="InterPro" id="IPR010559">
    <property type="entry name" value="Sig_transdc_His_kin_internal"/>
</dbReference>
<dbReference type="SUPFAM" id="SSF55874">
    <property type="entry name" value="ATPase domain of HSP90 chaperone/DNA topoisomerase II/histidine kinase"/>
    <property type="match status" value="1"/>
</dbReference>
<keyword evidence="6 15" id="KW-0808">Transferase</keyword>
<comment type="subcellular location">
    <subcellularLocation>
        <location evidence="2">Cell membrane</location>
        <topology evidence="2">Multi-pass membrane protein</topology>
    </subcellularLocation>
</comment>
<dbReference type="PANTHER" id="PTHR34220:SF7">
    <property type="entry name" value="SENSOR HISTIDINE KINASE YPDA"/>
    <property type="match status" value="1"/>
</dbReference>
<evidence type="ECO:0000256" key="10">
    <source>
        <dbReference type="ARBA" id="ARBA00023012"/>
    </source>
</evidence>
<dbReference type="PROSITE" id="PS50109">
    <property type="entry name" value="HIS_KIN"/>
    <property type="match status" value="1"/>
</dbReference>
<gene>
    <name evidence="15" type="ORF">ACFPXP_12995</name>
</gene>
<comment type="caution">
    <text evidence="15">The sequence shown here is derived from an EMBL/GenBank/DDBJ whole genome shotgun (WGS) entry which is preliminary data.</text>
</comment>
<comment type="catalytic activity">
    <reaction evidence="1">
        <text>ATP + protein L-histidine = ADP + protein N-phospho-L-histidine.</text>
        <dbReference type="EC" id="2.7.13.3"/>
    </reaction>
</comment>
<evidence type="ECO:0000256" key="7">
    <source>
        <dbReference type="ARBA" id="ARBA00022741"/>
    </source>
</evidence>
<evidence type="ECO:0000256" key="3">
    <source>
        <dbReference type="ARBA" id="ARBA00012438"/>
    </source>
</evidence>
<dbReference type="EC" id="2.7.13.3" evidence="3"/>
<evidence type="ECO:0000256" key="11">
    <source>
        <dbReference type="ARBA" id="ARBA00023136"/>
    </source>
</evidence>
<dbReference type="InterPro" id="IPR004358">
    <property type="entry name" value="Sig_transdc_His_kin-like_C"/>
</dbReference>
<dbReference type="Pfam" id="PF06580">
    <property type="entry name" value="His_kinase"/>
    <property type="match status" value="1"/>
</dbReference>
<dbReference type="GO" id="GO:0004673">
    <property type="term" value="F:protein histidine kinase activity"/>
    <property type="evidence" value="ECO:0007669"/>
    <property type="project" value="UniProtKB-EC"/>
</dbReference>
<dbReference type="Pfam" id="PF02518">
    <property type="entry name" value="HATPase_c"/>
    <property type="match status" value="1"/>
</dbReference>
<evidence type="ECO:0000256" key="8">
    <source>
        <dbReference type="ARBA" id="ARBA00022777"/>
    </source>
</evidence>
<dbReference type="InterPro" id="IPR005467">
    <property type="entry name" value="His_kinase_dom"/>
</dbReference>
<keyword evidence="12" id="KW-0812">Transmembrane</keyword>
<dbReference type="SMART" id="SM00387">
    <property type="entry name" value="HATPase_c"/>
    <property type="match status" value="1"/>
</dbReference>
<dbReference type="EMBL" id="JBHSQV010000159">
    <property type="protein sequence ID" value="MFC5987322.1"/>
    <property type="molecule type" value="Genomic_DNA"/>
</dbReference>
<evidence type="ECO:0000256" key="2">
    <source>
        <dbReference type="ARBA" id="ARBA00004651"/>
    </source>
</evidence>
<sequence length="587" mass="66935">MNFRRFYKNLLIKNKIFFFTIIIMLVVSSISITAVHFATQLYEKIIYDEASQVLTLSSTSIDNELKRIEKLTFTIMSDATIQQNLSIIRHEDTTEFDVYKVKDVLMERLLFLSQQDRFISSIQIIDSRGNQHSVSLTNKNINMASFAEDPAVAAAGANIWMPSTEKNVLITARTIRETRNLNLNQLGLLIVYIDMNRLVDQTLDLSENKMFMIEHDGQMLLTSNPKLSSALIHKNFPDRLGYQIATLQGDTYFITHLTSRYQSFTYYNVISYEHTFNQSRLIGYGLIALYGLLFLLALSFGRWAANTISRPLELLIQKMKQVQLGHIDPKELFQVESINMDETGQINRHFRLMLQTINELIRENYSKQLAIKESEYKAIQAQINPHFLYNTLESINWMAKVNKQKDISMMVEALGNLLRGIISNKAPLITIDEEIHLIEHYITIQQMRFGERLAYSSSDLSEFLSFQTPKLTIQPIIENAIHHGLEMISGVCKIRLDIQAKDHFLLITVTDNGPGIDDATLGAIHQGVVKSKGTGIGLKSIHERIRLLFGDAYGLHIESVLGHGTTVRIQIPYCEGEESKHVQGLIG</sequence>
<evidence type="ECO:0000256" key="12">
    <source>
        <dbReference type="SAM" id="Phobius"/>
    </source>
</evidence>
<keyword evidence="16" id="KW-1185">Reference proteome</keyword>
<evidence type="ECO:0000256" key="4">
    <source>
        <dbReference type="ARBA" id="ARBA00022475"/>
    </source>
</evidence>